<reference evidence="1 2" key="1">
    <citation type="submission" date="2018-08" db="EMBL/GenBank/DDBJ databases">
        <title>Genome and evolution of the arbuscular mycorrhizal fungus Diversispora epigaea (formerly Glomus versiforme) and its bacterial endosymbionts.</title>
        <authorList>
            <person name="Sun X."/>
            <person name="Fei Z."/>
            <person name="Harrison M."/>
        </authorList>
    </citation>
    <scope>NUCLEOTIDE SEQUENCE [LARGE SCALE GENOMIC DNA]</scope>
    <source>
        <strain evidence="1 2">IT104</strain>
    </source>
</reference>
<accession>A0A397HFJ2</accession>
<dbReference type="Proteomes" id="UP000266861">
    <property type="component" value="Unassembled WGS sequence"/>
</dbReference>
<comment type="caution">
    <text evidence="1">The sequence shown here is derived from an EMBL/GenBank/DDBJ whole genome shotgun (WGS) entry which is preliminary data.</text>
</comment>
<name>A0A397HFJ2_9GLOM</name>
<organism evidence="1 2">
    <name type="scientific">Diversispora epigaea</name>
    <dbReference type="NCBI Taxonomy" id="1348612"/>
    <lineage>
        <taxon>Eukaryota</taxon>
        <taxon>Fungi</taxon>
        <taxon>Fungi incertae sedis</taxon>
        <taxon>Mucoromycota</taxon>
        <taxon>Glomeromycotina</taxon>
        <taxon>Glomeromycetes</taxon>
        <taxon>Diversisporales</taxon>
        <taxon>Diversisporaceae</taxon>
        <taxon>Diversispora</taxon>
    </lineage>
</organism>
<proteinExistence type="predicted"/>
<dbReference type="OrthoDB" id="2418982at2759"/>
<evidence type="ECO:0000313" key="1">
    <source>
        <dbReference type="EMBL" id="RHZ61599.1"/>
    </source>
</evidence>
<dbReference type="EMBL" id="PQFF01000316">
    <property type="protein sequence ID" value="RHZ61599.1"/>
    <property type="molecule type" value="Genomic_DNA"/>
</dbReference>
<dbReference type="AlphaFoldDB" id="A0A397HFJ2"/>
<gene>
    <name evidence="1" type="ORF">Glove_346g194</name>
</gene>
<evidence type="ECO:0000313" key="2">
    <source>
        <dbReference type="Proteomes" id="UP000266861"/>
    </source>
</evidence>
<sequence>MHNSRIDIIVSLDESIYANGQAYIALSRAPSWKSIKITSFNEMSIKADVKSN</sequence>
<keyword evidence="2" id="KW-1185">Reference proteome</keyword>
<protein>
    <submittedName>
        <fullName evidence="1">Uncharacterized protein</fullName>
    </submittedName>
</protein>